<evidence type="ECO:0000256" key="1">
    <source>
        <dbReference type="ARBA" id="ARBA00001933"/>
    </source>
</evidence>
<keyword evidence="5" id="KW-0663">Pyridoxal phosphate</keyword>
<evidence type="ECO:0000256" key="4">
    <source>
        <dbReference type="ARBA" id="ARBA00022679"/>
    </source>
</evidence>
<comment type="similarity">
    <text evidence="2">Belongs to the class-I pyridoxal-phosphate-dependent aminotransferase family.</text>
</comment>
<dbReference type="Proteomes" id="UP000612362">
    <property type="component" value="Unassembled WGS sequence"/>
</dbReference>
<comment type="caution">
    <text evidence="7">The sequence shown here is derived from an EMBL/GenBank/DDBJ whole genome shotgun (WGS) entry which is preliminary data.</text>
</comment>
<evidence type="ECO:0000313" key="7">
    <source>
        <dbReference type="EMBL" id="GHO45015.1"/>
    </source>
</evidence>
<dbReference type="SUPFAM" id="SSF53383">
    <property type="entry name" value="PLP-dependent transferases"/>
    <property type="match status" value="1"/>
</dbReference>
<accession>A0A8J3I1E8</accession>
<protein>
    <submittedName>
        <fullName evidence="7">Aminotransferase</fullName>
    </submittedName>
</protein>
<dbReference type="RefSeq" id="WP_220194374.1">
    <property type="nucleotide sequence ID" value="NZ_BNJF01000001.1"/>
</dbReference>
<evidence type="ECO:0000259" key="6">
    <source>
        <dbReference type="Pfam" id="PF00155"/>
    </source>
</evidence>
<dbReference type="PANTHER" id="PTHR43807">
    <property type="entry name" value="FI04487P"/>
    <property type="match status" value="1"/>
</dbReference>
<evidence type="ECO:0000256" key="5">
    <source>
        <dbReference type="ARBA" id="ARBA00022898"/>
    </source>
</evidence>
<dbReference type="InterPro" id="IPR051326">
    <property type="entry name" value="Kynurenine-oxoglutarate_AT"/>
</dbReference>
<dbReference type="FunFam" id="3.40.640.10:FF:000024">
    <property type="entry name" value="Kynurenine--oxoglutarate transaminase 3"/>
    <property type="match status" value="1"/>
</dbReference>
<dbReference type="CDD" id="cd00609">
    <property type="entry name" value="AAT_like"/>
    <property type="match status" value="1"/>
</dbReference>
<evidence type="ECO:0000313" key="8">
    <source>
        <dbReference type="Proteomes" id="UP000612362"/>
    </source>
</evidence>
<dbReference type="AlphaFoldDB" id="A0A8J3I1E8"/>
<dbReference type="Pfam" id="PF00155">
    <property type="entry name" value="Aminotran_1_2"/>
    <property type="match status" value="1"/>
</dbReference>
<reference evidence="7" key="1">
    <citation type="submission" date="2020-10" db="EMBL/GenBank/DDBJ databases">
        <title>Taxonomic study of unclassified bacteria belonging to the class Ktedonobacteria.</title>
        <authorList>
            <person name="Yabe S."/>
            <person name="Wang C.M."/>
            <person name="Zheng Y."/>
            <person name="Sakai Y."/>
            <person name="Cavaletti L."/>
            <person name="Monciardini P."/>
            <person name="Donadio S."/>
        </authorList>
    </citation>
    <scope>NUCLEOTIDE SEQUENCE</scope>
    <source>
        <strain evidence="7">SOSP1-1</strain>
    </source>
</reference>
<dbReference type="GO" id="GO:0005737">
    <property type="term" value="C:cytoplasm"/>
    <property type="evidence" value="ECO:0007669"/>
    <property type="project" value="TreeGrafter"/>
</dbReference>
<name>A0A8J3I1E8_9CHLR</name>
<dbReference type="Gene3D" id="3.40.640.10">
    <property type="entry name" value="Type I PLP-dependent aspartate aminotransferase-like (Major domain)"/>
    <property type="match status" value="1"/>
</dbReference>
<dbReference type="GO" id="GO:0030170">
    <property type="term" value="F:pyridoxal phosphate binding"/>
    <property type="evidence" value="ECO:0007669"/>
    <property type="project" value="InterPro"/>
</dbReference>
<dbReference type="InterPro" id="IPR015422">
    <property type="entry name" value="PyrdxlP-dep_Trfase_small"/>
</dbReference>
<comment type="cofactor">
    <cofactor evidence="1">
        <name>pyridoxal 5'-phosphate</name>
        <dbReference type="ChEBI" id="CHEBI:597326"/>
    </cofactor>
</comment>
<keyword evidence="3 7" id="KW-0032">Aminotransferase</keyword>
<keyword evidence="4" id="KW-0808">Transferase</keyword>
<organism evidence="7 8">
    <name type="scientific">Ktedonospora formicarum</name>
    <dbReference type="NCBI Taxonomy" id="2778364"/>
    <lineage>
        <taxon>Bacteria</taxon>
        <taxon>Bacillati</taxon>
        <taxon>Chloroflexota</taxon>
        <taxon>Ktedonobacteria</taxon>
        <taxon>Ktedonobacterales</taxon>
        <taxon>Ktedonobacteraceae</taxon>
        <taxon>Ktedonospora</taxon>
    </lineage>
</organism>
<proteinExistence type="inferred from homology"/>
<dbReference type="GO" id="GO:0016212">
    <property type="term" value="F:kynurenine-oxoglutarate transaminase activity"/>
    <property type="evidence" value="ECO:0007669"/>
    <property type="project" value="TreeGrafter"/>
</dbReference>
<dbReference type="InterPro" id="IPR004839">
    <property type="entry name" value="Aminotransferase_I/II_large"/>
</dbReference>
<dbReference type="EMBL" id="BNJF01000001">
    <property type="protein sequence ID" value="GHO45015.1"/>
    <property type="molecule type" value="Genomic_DNA"/>
</dbReference>
<evidence type="ECO:0000256" key="3">
    <source>
        <dbReference type="ARBA" id="ARBA00022576"/>
    </source>
</evidence>
<gene>
    <name evidence="7" type="ORF">KSX_31780</name>
</gene>
<keyword evidence="8" id="KW-1185">Reference proteome</keyword>
<sequence length="389" mass="42636">MSAISQRVAPFGTTIFTEINQLAQQHSALNLGQGKPDFDTPTAILDQVVQSLRAGNLNQYAPGDGTPALRQAVARHAERFYQLDIDPTHGVIVTSGATEGIFASILGLVDPGDEVIVLEPFYDSYVPDILMAHAIPVFVPLHAPDWHFDPAELRAAFGKKTRAIILNTPHNPTGRVFTREELSFIAALCHEYDVTVIADEVYEHLTFGEAYHIPIATLPGMFERTVTVSSSGKLFSATGWKIGWVSGPPALIEGVSRAHQFITFSVHHPTQEAIAYALNLPTSYYQEFQQLYTSKRALLMSALDGAGFRYTVPDGTYFIMVDYTPLFSGSALDFTRYLIQEAGVACIPPGAFYSADHAHLADGYARLAFCKSDSMLHEVGERLARLARA</sequence>
<dbReference type="InterPro" id="IPR015424">
    <property type="entry name" value="PyrdxlP-dep_Trfase"/>
</dbReference>
<dbReference type="PANTHER" id="PTHR43807:SF20">
    <property type="entry name" value="FI04487P"/>
    <property type="match status" value="1"/>
</dbReference>
<feature type="domain" description="Aminotransferase class I/classII large" evidence="6">
    <location>
        <begin position="29"/>
        <end position="382"/>
    </location>
</feature>
<dbReference type="Gene3D" id="3.90.1150.10">
    <property type="entry name" value="Aspartate Aminotransferase, domain 1"/>
    <property type="match status" value="1"/>
</dbReference>
<evidence type="ECO:0000256" key="2">
    <source>
        <dbReference type="ARBA" id="ARBA00007441"/>
    </source>
</evidence>
<dbReference type="InterPro" id="IPR015421">
    <property type="entry name" value="PyrdxlP-dep_Trfase_major"/>
</dbReference>